<dbReference type="RefSeq" id="WP_070230276.1">
    <property type="nucleotide sequence ID" value="NZ_BJYO01000002.1"/>
</dbReference>
<comment type="subcellular location">
    <subcellularLocation>
        <location evidence="1">Cell envelope</location>
    </subcellularLocation>
</comment>
<dbReference type="GeneID" id="94546225"/>
<keyword evidence="4" id="KW-0732">Signal</keyword>
<dbReference type="Gene3D" id="3.40.50.2300">
    <property type="match status" value="1"/>
</dbReference>
<evidence type="ECO:0000256" key="3">
    <source>
        <dbReference type="ARBA" id="ARBA00022723"/>
    </source>
</evidence>
<name>A0A288QNB1_9LACO</name>
<evidence type="ECO:0000256" key="4">
    <source>
        <dbReference type="ARBA" id="ARBA00022729"/>
    </source>
</evidence>
<dbReference type="GO" id="GO:0030001">
    <property type="term" value="P:metal ion transport"/>
    <property type="evidence" value="ECO:0007669"/>
    <property type="project" value="InterPro"/>
</dbReference>
<keyword evidence="2" id="KW-0813">Transport</keyword>
<dbReference type="PANTHER" id="PTHR42953">
    <property type="entry name" value="HIGH-AFFINITY ZINC UPTAKE SYSTEM PROTEIN ZNUA-RELATED"/>
    <property type="match status" value="1"/>
</dbReference>
<evidence type="ECO:0000313" key="5">
    <source>
        <dbReference type="EMBL" id="RDL12229.1"/>
    </source>
</evidence>
<dbReference type="Gene3D" id="3.40.50.1980">
    <property type="entry name" value="Nitrogenase molybdenum iron protein domain"/>
    <property type="match status" value="1"/>
</dbReference>
<dbReference type="InterPro" id="IPR006127">
    <property type="entry name" value="ZnuA-like"/>
</dbReference>
<organism evidence="5 6">
    <name type="scientific">Weissella soli</name>
    <dbReference type="NCBI Taxonomy" id="155866"/>
    <lineage>
        <taxon>Bacteria</taxon>
        <taxon>Bacillati</taxon>
        <taxon>Bacillota</taxon>
        <taxon>Bacilli</taxon>
        <taxon>Lactobacillales</taxon>
        <taxon>Lactobacillaceae</taxon>
        <taxon>Weissella</taxon>
    </lineage>
</organism>
<dbReference type="InterPro" id="IPR050492">
    <property type="entry name" value="Bact_metal-bind_prot9"/>
</dbReference>
<sequence length="302" mass="33126">MRTQRNSWALLIPAMIVLILIGVVIVKGLQSSTNMHATHGNRIKIVTSLNTYGEMAKAVVGNKGSVTSVLTKATIDPHDFEPTATTARLYQQADVIISNGGGYDAWSTKLAQANEQAQAINVGQLYAYQDGENEHFWYKADVTKRVTQALVKKLTQAQPTAQAYFERNAQAYLNKQNHLNKERAKVGKLLAGKTILVTEPVFNNALANDNVTIADQAFSMAVEEGETPTPTAVRAWQRLIDQGKVALVIENKQTTSQTVDAALRYAKKRGVPVVSVTETKPDGLSFAAWQTNQFKAIEKVLK</sequence>
<accession>A0A288QNB1</accession>
<dbReference type="GO" id="GO:0046872">
    <property type="term" value="F:metal ion binding"/>
    <property type="evidence" value="ECO:0007669"/>
    <property type="project" value="UniProtKB-KW"/>
</dbReference>
<evidence type="ECO:0000256" key="1">
    <source>
        <dbReference type="ARBA" id="ARBA00004196"/>
    </source>
</evidence>
<dbReference type="Proteomes" id="UP000254912">
    <property type="component" value="Unassembled WGS sequence"/>
</dbReference>
<keyword evidence="3" id="KW-0479">Metal-binding</keyword>
<dbReference type="EMBL" id="QRAS01000001">
    <property type="protein sequence ID" value="RDL12229.1"/>
    <property type="molecule type" value="Genomic_DNA"/>
</dbReference>
<dbReference type="PANTHER" id="PTHR42953:SF1">
    <property type="entry name" value="METAL-BINDING PROTEIN HI_0362-RELATED"/>
    <property type="match status" value="1"/>
</dbReference>
<evidence type="ECO:0000313" key="6">
    <source>
        <dbReference type="Proteomes" id="UP000254912"/>
    </source>
</evidence>
<reference evidence="5 6" key="1">
    <citation type="submission" date="2018-07" db="EMBL/GenBank/DDBJ databases">
        <title>Genomic Encyclopedia of Type Strains, Phase III (KMG-III): the genomes of soil and plant-associated and newly described type strains.</title>
        <authorList>
            <person name="Whitman W."/>
        </authorList>
    </citation>
    <scope>NUCLEOTIDE SEQUENCE [LARGE SCALE GENOMIC DNA]</scope>
    <source>
        <strain evidence="5 6">CECT 7031</strain>
    </source>
</reference>
<dbReference type="GO" id="GO:0030313">
    <property type="term" value="C:cell envelope"/>
    <property type="evidence" value="ECO:0007669"/>
    <property type="project" value="UniProtKB-SubCell"/>
</dbReference>
<gene>
    <name evidence="5" type="ORF">DFP99_0664</name>
</gene>
<protein>
    <submittedName>
        <fullName evidence="5">Zinc/manganese transport system substrate-binding protein</fullName>
    </submittedName>
</protein>
<dbReference type="Pfam" id="PF01297">
    <property type="entry name" value="ZnuA"/>
    <property type="match status" value="1"/>
</dbReference>
<comment type="caution">
    <text evidence="5">The sequence shown here is derived from an EMBL/GenBank/DDBJ whole genome shotgun (WGS) entry which is preliminary data.</text>
</comment>
<dbReference type="AlphaFoldDB" id="A0A288QNB1"/>
<dbReference type="SUPFAM" id="SSF53807">
    <property type="entry name" value="Helical backbone' metal receptor"/>
    <property type="match status" value="1"/>
</dbReference>
<proteinExistence type="predicted"/>
<evidence type="ECO:0000256" key="2">
    <source>
        <dbReference type="ARBA" id="ARBA00022448"/>
    </source>
</evidence>
<dbReference type="KEGG" id="wso:WSWS_01035"/>
<keyword evidence="6" id="KW-1185">Reference proteome</keyword>